<organism evidence="4 5">
    <name type="scientific">Diabrotica balteata</name>
    <name type="common">Banded cucumber beetle</name>
    <dbReference type="NCBI Taxonomy" id="107213"/>
    <lineage>
        <taxon>Eukaryota</taxon>
        <taxon>Metazoa</taxon>
        <taxon>Ecdysozoa</taxon>
        <taxon>Arthropoda</taxon>
        <taxon>Hexapoda</taxon>
        <taxon>Insecta</taxon>
        <taxon>Pterygota</taxon>
        <taxon>Neoptera</taxon>
        <taxon>Endopterygota</taxon>
        <taxon>Coleoptera</taxon>
        <taxon>Polyphaga</taxon>
        <taxon>Cucujiformia</taxon>
        <taxon>Chrysomeloidea</taxon>
        <taxon>Chrysomelidae</taxon>
        <taxon>Galerucinae</taxon>
        <taxon>Diabroticina</taxon>
        <taxon>Diabroticites</taxon>
        <taxon>Diabrotica</taxon>
    </lineage>
</organism>
<dbReference type="GO" id="GO:0005783">
    <property type="term" value="C:endoplasmic reticulum"/>
    <property type="evidence" value="ECO:0007669"/>
    <property type="project" value="InterPro"/>
</dbReference>
<keyword evidence="3" id="KW-0143">Chaperone</keyword>
<dbReference type="OrthoDB" id="17536at2759"/>
<dbReference type="Proteomes" id="UP001153709">
    <property type="component" value="Chromosome 9"/>
</dbReference>
<reference evidence="4" key="1">
    <citation type="submission" date="2022-01" db="EMBL/GenBank/DDBJ databases">
        <authorList>
            <person name="King R."/>
        </authorList>
    </citation>
    <scope>NUCLEOTIDE SEQUENCE</scope>
</reference>
<gene>
    <name evidence="4" type="ORF">DIABBA_LOCUS13489</name>
</gene>
<evidence type="ECO:0000256" key="3">
    <source>
        <dbReference type="ARBA" id="ARBA00023186"/>
    </source>
</evidence>
<evidence type="ECO:0000256" key="2">
    <source>
        <dbReference type="ARBA" id="ARBA00019180"/>
    </source>
</evidence>
<dbReference type="InterPro" id="IPR016565">
    <property type="entry name" value="Proteasome_assmbl_chp_1"/>
</dbReference>
<evidence type="ECO:0000256" key="1">
    <source>
        <dbReference type="ARBA" id="ARBA00005261"/>
    </source>
</evidence>
<dbReference type="GO" id="GO:0080129">
    <property type="term" value="P:proteasome core complex assembly"/>
    <property type="evidence" value="ECO:0007669"/>
    <property type="project" value="TreeGrafter"/>
</dbReference>
<protein>
    <recommendedName>
        <fullName evidence="2">Proteasome assembly chaperone 1</fullName>
    </recommendedName>
</protein>
<keyword evidence="5" id="KW-1185">Reference proteome</keyword>
<dbReference type="PANTHER" id="PTHR15069:SF1">
    <property type="entry name" value="PROTEASOME ASSEMBLY CHAPERONE 1"/>
    <property type="match status" value="1"/>
</dbReference>
<dbReference type="GO" id="GO:0070628">
    <property type="term" value="F:proteasome binding"/>
    <property type="evidence" value="ECO:0007669"/>
    <property type="project" value="TreeGrafter"/>
</dbReference>
<accession>A0A9N9TCI8</accession>
<sequence length="230" mass="26423">MISLMFGEIVEPSTRALIDEDIDEYPAPIEILPVWEGTCEVPHEIDCLYIIESAAVKDLVNSCVIEKENYLCKLKNGGVEIFSIQEKQYVVVFQEEKELNVGEITEILDKWIHQAKIIYAITSESIYNYQNSLLFERPPFLIRILSNTDNNIKYDKLEQPNLITGLGSAVLSYCIHHTMKKCTLFVIYIDKSQQLSFNSTPILDVFKNTKLPVRNYVVKDKLSNTGNLYM</sequence>
<evidence type="ECO:0000313" key="5">
    <source>
        <dbReference type="Proteomes" id="UP001153709"/>
    </source>
</evidence>
<dbReference type="AlphaFoldDB" id="A0A9N9TCI8"/>
<dbReference type="EMBL" id="OU898284">
    <property type="protein sequence ID" value="CAG9840871.1"/>
    <property type="molecule type" value="Genomic_DNA"/>
</dbReference>
<evidence type="ECO:0000313" key="4">
    <source>
        <dbReference type="EMBL" id="CAG9840871.1"/>
    </source>
</evidence>
<name>A0A9N9TCI8_DIABA</name>
<dbReference type="PANTHER" id="PTHR15069">
    <property type="entry name" value="PROTEASOME ASSEMBLY CHAPERONE 1"/>
    <property type="match status" value="1"/>
</dbReference>
<comment type="similarity">
    <text evidence="1">Belongs to the PSMG1 family.</text>
</comment>
<proteinExistence type="inferred from homology"/>